<accession>A0A2S8G7P3</accession>
<dbReference type="NCBIfam" id="NF009789">
    <property type="entry name" value="PRK13281.1"/>
    <property type="match status" value="1"/>
</dbReference>
<dbReference type="EMBL" id="PUHY01000001">
    <property type="protein sequence ID" value="PQO40478.1"/>
    <property type="molecule type" value="Genomic_DNA"/>
</dbReference>
<dbReference type="GO" id="GO:0009015">
    <property type="term" value="F:N-succinylarginine dihydrolase activity"/>
    <property type="evidence" value="ECO:0007669"/>
    <property type="project" value="UniProtKB-UniRule"/>
</dbReference>
<dbReference type="InterPro" id="IPR037031">
    <property type="entry name" value="AstB_sf"/>
</dbReference>
<gene>
    <name evidence="5" type="primary">astB</name>
    <name evidence="5" type="ORF">C5Y83_00640</name>
</gene>
<dbReference type="OrthoDB" id="248552at2"/>
<evidence type="ECO:0000256" key="1">
    <source>
        <dbReference type="ARBA" id="ARBA00022503"/>
    </source>
</evidence>
<dbReference type="HAMAP" id="MF_01172">
    <property type="entry name" value="AstB"/>
    <property type="match status" value="1"/>
</dbReference>
<evidence type="ECO:0000313" key="5">
    <source>
        <dbReference type="EMBL" id="PQO40478.1"/>
    </source>
</evidence>
<dbReference type="SUPFAM" id="SSF55909">
    <property type="entry name" value="Pentein"/>
    <property type="match status" value="1"/>
</dbReference>
<keyword evidence="1" id="KW-0056">Arginine metabolism</keyword>
<dbReference type="Proteomes" id="UP000238322">
    <property type="component" value="Unassembled WGS sequence"/>
</dbReference>
<dbReference type="GO" id="GO:0006527">
    <property type="term" value="P:L-arginine catabolic process"/>
    <property type="evidence" value="ECO:0007669"/>
    <property type="project" value="UniProtKB-UniRule"/>
</dbReference>
<comment type="caution">
    <text evidence="5">The sequence shown here is derived from an EMBL/GenBank/DDBJ whole genome shotgun (WGS) entry which is preliminary data.</text>
</comment>
<dbReference type="EC" id="3.5.3.23" evidence="3"/>
<feature type="region of interest" description="Disordered" evidence="4">
    <location>
        <begin position="19"/>
        <end position="38"/>
    </location>
</feature>
<protein>
    <recommendedName>
        <fullName evidence="3">N-succinylarginine dihydrolase</fullName>
        <ecNumber evidence="3">3.5.3.23</ecNumber>
    </recommendedName>
</protein>
<dbReference type="PANTHER" id="PTHR30420:SF2">
    <property type="entry name" value="N-SUCCINYLARGININE DIHYDROLASE"/>
    <property type="match status" value="1"/>
</dbReference>
<keyword evidence="2 5" id="KW-0378">Hydrolase</keyword>
<name>A0A2S8G7P3_9BACT</name>
<organism evidence="5 6">
    <name type="scientific">Blastopirellula marina</name>
    <dbReference type="NCBI Taxonomy" id="124"/>
    <lineage>
        <taxon>Bacteria</taxon>
        <taxon>Pseudomonadati</taxon>
        <taxon>Planctomycetota</taxon>
        <taxon>Planctomycetia</taxon>
        <taxon>Pirellulales</taxon>
        <taxon>Pirellulaceae</taxon>
        <taxon>Blastopirellula</taxon>
    </lineage>
</organism>
<proteinExistence type="inferred from homology"/>
<dbReference type="NCBIfam" id="TIGR03241">
    <property type="entry name" value="arg_catab_astB"/>
    <property type="match status" value="1"/>
</dbReference>
<evidence type="ECO:0000256" key="2">
    <source>
        <dbReference type="ARBA" id="ARBA00022801"/>
    </source>
</evidence>
<reference evidence="5 6" key="1">
    <citation type="submission" date="2018-02" db="EMBL/GenBank/DDBJ databases">
        <title>Comparative genomes isolates from brazilian mangrove.</title>
        <authorList>
            <person name="Araujo J.E."/>
            <person name="Taketani R.G."/>
            <person name="Silva M.C.P."/>
            <person name="Loureco M.V."/>
            <person name="Andreote F.D."/>
        </authorList>
    </citation>
    <scope>NUCLEOTIDE SEQUENCE [LARGE SCALE GENOMIC DNA]</scope>
    <source>
        <strain evidence="5 6">Hex-1 MGV</strain>
    </source>
</reference>
<dbReference type="PANTHER" id="PTHR30420">
    <property type="entry name" value="N-SUCCINYLARGININE DIHYDROLASE"/>
    <property type="match status" value="1"/>
</dbReference>
<sequence length="434" mass="48360">MSATEVNFDGLIGPTHHYGGLSPGNLASQQHRHQISSPRKAALQGLAKMKRVADLGLVQGFFPPQRRPDFHYLHSQGFSGDPEEILSKAYQQRPDLLSHAYSASAMWTANAATVSPSADCQDGKVHVTPANLQAMQHRRLEVEQTTTLLSQIFHDPKHFVVHDPLPAAMTTSDEGAANHTRLCEAYGESGIELFVYGRDADSGNFDSKVIARQAMQASYQVAEQHRLDLSHCIFAQQNPIAINAGVFHNDVIAVGNQDLHLLHESAYLEQDRILHELEMAVGPHLKTIVVQEQELSLEEAVKTYFFNSQLITVNAGSMLLLCPIECEESDRAKRLIDSILTGDNPIDRCEFVDLRESMQNGGGPACLRLRVVLTEEELASIPNNYLLTNQRYEDLYDWVSRHYREQLAIEDLADPALVYEVDAALDELEAMLNL</sequence>
<dbReference type="InterPro" id="IPR007079">
    <property type="entry name" value="SuccinylArg_d-Hdrlase_AstB"/>
</dbReference>
<evidence type="ECO:0000256" key="4">
    <source>
        <dbReference type="SAM" id="MobiDB-lite"/>
    </source>
</evidence>
<evidence type="ECO:0000256" key="3">
    <source>
        <dbReference type="NCBIfam" id="TIGR03241"/>
    </source>
</evidence>
<dbReference type="Pfam" id="PF04996">
    <property type="entry name" value="AstB"/>
    <property type="match status" value="1"/>
</dbReference>
<evidence type="ECO:0000313" key="6">
    <source>
        <dbReference type="Proteomes" id="UP000238322"/>
    </source>
</evidence>
<dbReference type="RefSeq" id="WP_105327714.1">
    <property type="nucleotide sequence ID" value="NZ_PUHY01000001.1"/>
</dbReference>
<dbReference type="AlphaFoldDB" id="A0A2S8G7P3"/>
<dbReference type="Gene3D" id="3.75.10.20">
    <property type="entry name" value="Succinylarginine dihydrolase"/>
    <property type="match status" value="1"/>
</dbReference>